<evidence type="ECO:0000313" key="2">
    <source>
        <dbReference type="EMBL" id="PNX55950.1"/>
    </source>
</evidence>
<comment type="caution">
    <text evidence="2">The sequence shown here is derived from an EMBL/GenBank/DDBJ whole genome shotgun (WGS) entry which is preliminary data.</text>
</comment>
<name>A0A2K3JPJ9_TRIPR</name>
<dbReference type="AlphaFoldDB" id="A0A2K3JPJ9"/>
<evidence type="ECO:0000256" key="1">
    <source>
        <dbReference type="SAM" id="MobiDB-lite"/>
    </source>
</evidence>
<proteinExistence type="predicted"/>
<feature type="region of interest" description="Disordered" evidence="1">
    <location>
        <begin position="1"/>
        <end position="20"/>
    </location>
</feature>
<gene>
    <name evidence="2" type="ORF">L195_g049584</name>
</gene>
<dbReference type="Proteomes" id="UP000236291">
    <property type="component" value="Unassembled WGS sequence"/>
</dbReference>
<accession>A0A2K3JPJ9</accession>
<protein>
    <submittedName>
        <fullName evidence="2">Uncharacterized protein</fullName>
    </submittedName>
</protein>
<organism evidence="2 3">
    <name type="scientific">Trifolium pratense</name>
    <name type="common">Red clover</name>
    <dbReference type="NCBI Taxonomy" id="57577"/>
    <lineage>
        <taxon>Eukaryota</taxon>
        <taxon>Viridiplantae</taxon>
        <taxon>Streptophyta</taxon>
        <taxon>Embryophyta</taxon>
        <taxon>Tracheophyta</taxon>
        <taxon>Spermatophyta</taxon>
        <taxon>Magnoliopsida</taxon>
        <taxon>eudicotyledons</taxon>
        <taxon>Gunneridae</taxon>
        <taxon>Pentapetalae</taxon>
        <taxon>rosids</taxon>
        <taxon>fabids</taxon>
        <taxon>Fabales</taxon>
        <taxon>Fabaceae</taxon>
        <taxon>Papilionoideae</taxon>
        <taxon>50 kb inversion clade</taxon>
        <taxon>NPAAA clade</taxon>
        <taxon>Hologalegina</taxon>
        <taxon>IRL clade</taxon>
        <taxon>Trifolieae</taxon>
        <taxon>Trifolium</taxon>
    </lineage>
</organism>
<sequence length="42" mass="4697">RITVATARREDDELRTAKQHGDSVSASAFARFSIHQRKIALS</sequence>
<feature type="compositionally biased region" description="Basic and acidic residues" evidence="1">
    <location>
        <begin position="7"/>
        <end position="20"/>
    </location>
</feature>
<evidence type="ECO:0000313" key="3">
    <source>
        <dbReference type="Proteomes" id="UP000236291"/>
    </source>
</evidence>
<reference evidence="2 3" key="2">
    <citation type="journal article" date="2017" name="Front. Plant Sci.">
        <title>Gene Classification and Mining of Molecular Markers Useful in Red Clover (Trifolium pratense) Breeding.</title>
        <authorList>
            <person name="Istvanek J."/>
            <person name="Dluhosova J."/>
            <person name="Dluhos P."/>
            <person name="Patkova L."/>
            <person name="Nedelnik J."/>
            <person name="Repkova J."/>
        </authorList>
    </citation>
    <scope>NUCLEOTIDE SEQUENCE [LARGE SCALE GENOMIC DNA]</scope>
    <source>
        <strain evidence="3">cv. Tatra</strain>
        <tissue evidence="2">Young leaves</tissue>
    </source>
</reference>
<dbReference type="EMBL" id="ASHM01073430">
    <property type="protein sequence ID" value="PNX55950.1"/>
    <property type="molecule type" value="Genomic_DNA"/>
</dbReference>
<feature type="non-terminal residue" evidence="2">
    <location>
        <position position="1"/>
    </location>
</feature>
<reference evidence="2 3" key="1">
    <citation type="journal article" date="2014" name="Am. J. Bot.">
        <title>Genome assembly and annotation for red clover (Trifolium pratense; Fabaceae).</title>
        <authorList>
            <person name="Istvanek J."/>
            <person name="Jaros M."/>
            <person name="Krenek A."/>
            <person name="Repkova J."/>
        </authorList>
    </citation>
    <scope>NUCLEOTIDE SEQUENCE [LARGE SCALE GENOMIC DNA]</scope>
    <source>
        <strain evidence="3">cv. Tatra</strain>
        <tissue evidence="2">Young leaves</tissue>
    </source>
</reference>